<evidence type="ECO:0000313" key="1">
    <source>
        <dbReference type="EMBL" id="EFO83973.1"/>
    </source>
</evidence>
<dbReference type="InParanoid" id="E3N279"/>
<dbReference type="FunCoup" id="E3N279">
    <property type="interactions" value="1608"/>
</dbReference>
<dbReference type="OrthoDB" id="5910626at2759"/>
<reference evidence="1" key="1">
    <citation type="submission" date="2007-07" db="EMBL/GenBank/DDBJ databases">
        <title>PCAP assembly of the Caenorhabditis remanei genome.</title>
        <authorList>
            <consortium name="The Caenorhabditis remanei Sequencing Consortium"/>
            <person name="Wilson R.K."/>
        </authorList>
    </citation>
    <scope>NUCLEOTIDE SEQUENCE [LARGE SCALE GENOMIC DNA]</scope>
    <source>
        <strain evidence="1">PB4641</strain>
    </source>
</reference>
<dbReference type="InterPro" id="IPR021942">
    <property type="entry name" value="DUF3557"/>
</dbReference>
<evidence type="ECO:0000313" key="2">
    <source>
        <dbReference type="Proteomes" id="UP000008281"/>
    </source>
</evidence>
<dbReference type="Proteomes" id="UP000008281">
    <property type="component" value="Unassembled WGS sequence"/>
</dbReference>
<dbReference type="eggNOG" id="ENOG502TJX4">
    <property type="taxonomic scope" value="Eukaryota"/>
</dbReference>
<dbReference type="PANTHER" id="PTHR31379">
    <property type="entry name" value="F-BOX C PROTEIN-RELATED-RELATED"/>
    <property type="match status" value="1"/>
</dbReference>
<organism evidence="2">
    <name type="scientific">Caenorhabditis remanei</name>
    <name type="common">Caenorhabditis vulgaris</name>
    <dbReference type="NCBI Taxonomy" id="31234"/>
    <lineage>
        <taxon>Eukaryota</taxon>
        <taxon>Metazoa</taxon>
        <taxon>Ecdysozoa</taxon>
        <taxon>Nematoda</taxon>
        <taxon>Chromadorea</taxon>
        <taxon>Rhabditida</taxon>
        <taxon>Rhabditina</taxon>
        <taxon>Rhabditomorpha</taxon>
        <taxon>Rhabditoidea</taxon>
        <taxon>Rhabditidae</taxon>
        <taxon>Peloderinae</taxon>
        <taxon>Caenorhabditis</taxon>
    </lineage>
</organism>
<dbReference type="AlphaFoldDB" id="E3N279"/>
<sequence length="278" mass="32392">MENQEVLRSKPLSYEASKAVLKSLRLETRESINRRIPALRTINSRLPYILENVIIGDNTFKTNGREWIMRPIWVQSSENPLREVVDPENRNTKDYDYFIGFIDLDVLENVKIIDYVNSMMDLCDKPEIKTCKNLTFYSFYLLETNISVDQLLRLRNQHLQLEIYRLTLHDLQLLVQDWITAGRDIGTRFSWEPRSFDGVVDHLNRLKTHFGAVEAGSNLDYYFSNKKIHGNVITLKMGEDRELVMYCGESKMTDYLWTFEMEVVASTTATGTVPTSDV</sequence>
<keyword evidence="2" id="KW-1185">Reference proteome</keyword>
<dbReference type="HOGENOM" id="CLU_070168_0_0_1"/>
<evidence type="ECO:0008006" key="3">
    <source>
        <dbReference type="Google" id="ProtNLM"/>
    </source>
</evidence>
<dbReference type="EMBL" id="DS268511">
    <property type="protein sequence ID" value="EFO83973.1"/>
    <property type="molecule type" value="Genomic_DNA"/>
</dbReference>
<protein>
    <recommendedName>
        <fullName evidence="3">F-box associated domain-containing protein</fullName>
    </recommendedName>
</protein>
<gene>
    <name evidence="1" type="ORF">CRE_17472</name>
</gene>
<proteinExistence type="predicted"/>
<name>E3N279_CAERE</name>
<accession>E3N279</accession>
<dbReference type="Pfam" id="PF12078">
    <property type="entry name" value="DUF3557"/>
    <property type="match status" value="1"/>
</dbReference>